<feature type="compositionally biased region" description="Basic and acidic residues" evidence="1">
    <location>
        <begin position="470"/>
        <end position="491"/>
    </location>
</feature>
<feature type="compositionally biased region" description="Low complexity" evidence="1">
    <location>
        <begin position="22"/>
        <end position="33"/>
    </location>
</feature>
<evidence type="ECO:0000256" key="1">
    <source>
        <dbReference type="SAM" id="MobiDB-lite"/>
    </source>
</evidence>
<name>A0A2U3EEI3_PURLI</name>
<gene>
    <name evidence="2" type="ORF">PCL_09878</name>
</gene>
<feature type="region of interest" description="Disordered" evidence="1">
    <location>
        <begin position="212"/>
        <end position="235"/>
    </location>
</feature>
<protein>
    <submittedName>
        <fullName evidence="2">BolA domain-containing protein</fullName>
    </submittedName>
</protein>
<dbReference type="InterPro" id="IPR036065">
    <property type="entry name" value="BolA-like_sf"/>
</dbReference>
<organism evidence="2 3">
    <name type="scientific">Purpureocillium lilacinum</name>
    <name type="common">Paecilomyces lilacinus</name>
    <dbReference type="NCBI Taxonomy" id="33203"/>
    <lineage>
        <taxon>Eukaryota</taxon>
        <taxon>Fungi</taxon>
        <taxon>Dikarya</taxon>
        <taxon>Ascomycota</taxon>
        <taxon>Pezizomycotina</taxon>
        <taxon>Sordariomycetes</taxon>
        <taxon>Hypocreomycetidae</taxon>
        <taxon>Hypocreales</taxon>
        <taxon>Ophiocordycipitaceae</taxon>
        <taxon>Purpureocillium</taxon>
    </lineage>
</organism>
<dbReference type="AlphaFoldDB" id="A0A2U3EEI3"/>
<dbReference type="InterPro" id="IPR002634">
    <property type="entry name" value="BolA"/>
</dbReference>
<dbReference type="Pfam" id="PF01722">
    <property type="entry name" value="BolA"/>
    <property type="match status" value="1"/>
</dbReference>
<dbReference type="Proteomes" id="UP000245956">
    <property type="component" value="Unassembled WGS sequence"/>
</dbReference>
<dbReference type="GO" id="GO:0005759">
    <property type="term" value="C:mitochondrial matrix"/>
    <property type="evidence" value="ECO:0007669"/>
    <property type="project" value="TreeGrafter"/>
</dbReference>
<reference evidence="2 3" key="1">
    <citation type="journal article" date="2016" name="Front. Microbiol.">
        <title>Genome and transcriptome sequences reveal the specific parasitism of the nematophagous Purpureocillium lilacinum 36-1.</title>
        <authorList>
            <person name="Xie J."/>
            <person name="Li S."/>
            <person name="Mo C."/>
            <person name="Xiao X."/>
            <person name="Peng D."/>
            <person name="Wang G."/>
            <person name="Xiao Y."/>
        </authorList>
    </citation>
    <scope>NUCLEOTIDE SEQUENCE [LARGE SCALE GENOMIC DNA]</scope>
    <source>
        <strain evidence="2 3">36-1</strain>
    </source>
</reference>
<sequence>MPRRRSPRQPGPPWRLVKSVLSAPSSAGSPDSPLTHTRRRAVFSATASPPLVDEAGADINDQIRYRSLLFLLLYRDAERKAPAPICKAIRGIERSPKHRELLEPEWDAGRSNGRRQAGGVKGVTAGSAAFLLLHGTLGAVPERVRAAQCLTPAAESGASMNRSMGWDAVEVPLSTVPGWGRSPKETVHPQPASMAPGKHSFQGAYWPSTMPPLPKHSLAPSPRQPTTADEKYSSLQKPAGLGQSVLIHDTDFAATTIALHCTAPHRTSCFAFWPPSSPPPPSISPLPLRVLLSGLVFLRPFFLFLSRIPHPSVRCVVSVACGLLLARPLPPALDRRRRRRRQPPGPTTRPADRPPSMFRRYALGFSSVGRQLSTMSSSTPMEDAIRAKIMAALNPQTLEIYNDSHLHSHHKAMQGVTSKETHFRLVITSTAFQSKMQPARHRMVYALLRDEMAQENGIHALQLRTLTPDEEARQKKKEADAAAAKAAKDGETAPAAGEP</sequence>
<dbReference type="PANTHER" id="PTHR46230">
    <property type="match status" value="1"/>
</dbReference>
<comment type="caution">
    <text evidence="2">The sequence shown here is derived from an EMBL/GenBank/DDBJ whole genome shotgun (WGS) entry which is preliminary data.</text>
</comment>
<dbReference type="EMBL" id="LCWV01000005">
    <property type="protein sequence ID" value="PWI72863.1"/>
    <property type="molecule type" value="Genomic_DNA"/>
</dbReference>
<dbReference type="Gene3D" id="3.30.300.90">
    <property type="entry name" value="BolA-like"/>
    <property type="match status" value="1"/>
</dbReference>
<feature type="region of interest" description="Disordered" evidence="1">
    <location>
        <begin position="465"/>
        <end position="499"/>
    </location>
</feature>
<proteinExistence type="predicted"/>
<dbReference type="PANTHER" id="PTHR46230:SF7">
    <property type="entry name" value="BOLA-LIKE PROTEIN 1"/>
    <property type="match status" value="1"/>
</dbReference>
<dbReference type="SUPFAM" id="SSF82657">
    <property type="entry name" value="BolA-like"/>
    <property type="match status" value="1"/>
</dbReference>
<feature type="region of interest" description="Disordered" evidence="1">
    <location>
        <begin position="333"/>
        <end position="357"/>
    </location>
</feature>
<evidence type="ECO:0000313" key="3">
    <source>
        <dbReference type="Proteomes" id="UP000245956"/>
    </source>
</evidence>
<evidence type="ECO:0000313" key="2">
    <source>
        <dbReference type="EMBL" id="PWI72863.1"/>
    </source>
</evidence>
<accession>A0A2U3EEI3</accession>
<feature type="region of interest" description="Disordered" evidence="1">
    <location>
        <begin position="1"/>
        <end position="36"/>
    </location>
</feature>
<dbReference type="GO" id="GO:0044572">
    <property type="term" value="P:[4Fe-4S] cluster assembly"/>
    <property type="evidence" value="ECO:0007669"/>
    <property type="project" value="TreeGrafter"/>
</dbReference>